<dbReference type="AlphaFoldDB" id="A0AAE0MED2"/>
<evidence type="ECO:0000313" key="5">
    <source>
        <dbReference type="Proteomes" id="UP001283341"/>
    </source>
</evidence>
<gene>
    <name evidence="4" type="ORF">B0H66DRAFT_609790</name>
</gene>
<reference evidence="4" key="2">
    <citation type="submission" date="2023-06" db="EMBL/GenBank/DDBJ databases">
        <authorList>
            <consortium name="Lawrence Berkeley National Laboratory"/>
            <person name="Haridas S."/>
            <person name="Hensen N."/>
            <person name="Bonometti L."/>
            <person name="Westerberg I."/>
            <person name="Brannstrom I.O."/>
            <person name="Guillou S."/>
            <person name="Cros-Aarteil S."/>
            <person name="Calhoun S."/>
            <person name="Kuo A."/>
            <person name="Mondo S."/>
            <person name="Pangilinan J."/>
            <person name="Riley R."/>
            <person name="Labutti K."/>
            <person name="Andreopoulos B."/>
            <person name="Lipzen A."/>
            <person name="Chen C."/>
            <person name="Yanf M."/>
            <person name="Daum C."/>
            <person name="Ng V."/>
            <person name="Clum A."/>
            <person name="Steindorff A."/>
            <person name="Ohm R."/>
            <person name="Martin F."/>
            <person name="Silar P."/>
            <person name="Natvig D."/>
            <person name="Lalanne C."/>
            <person name="Gautier V."/>
            <person name="Ament-Velasquez S.L."/>
            <person name="Kruys A."/>
            <person name="Hutchinson M.I."/>
            <person name="Powell A.J."/>
            <person name="Barry K."/>
            <person name="Miller A.N."/>
            <person name="Grigoriev I.V."/>
            <person name="Debuchy R."/>
            <person name="Gladieux P."/>
            <person name="Thoren M.H."/>
            <person name="Johannesson H."/>
        </authorList>
    </citation>
    <scope>NUCLEOTIDE SEQUENCE</scope>
    <source>
        <strain evidence="4">CBS 118394</strain>
    </source>
</reference>
<feature type="region of interest" description="Disordered" evidence="2">
    <location>
        <begin position="334"/>
        <end position="365"/>
    </location>
</feature>
<dbReference type="Proteomes" id="UP001283341">
    <property type="component" value="Unassembled WGS sequence"/>
</dbReference>
<dbReference type="InterPro" id="IPR006073">
    <property type="entry name" value="GTP-bd"/>
</dbReference>
<keyword evidence="5" id="KW-1185">Reference proteome</keyword>
<dbReference type="CDD" id="cd00882">
    <property type="entry name" value="Ras_like_GTPase"/>
    <property type="match status" value="1"/>
</dbReference>
<feature type="domain" description="G" evidence="3">
    <location>
        <begin position="1"/>
        <end position="62"/>
    </location>
</feature>
<dbReference type="Pfam" id="PF01926">
    <property type="entry name" value="MMR_HSR1"/>
    <property type="match status" value="1"/>
</dbReference>
<accession>A0AAE0MED2</accession>
<evidence type="ECO:0000313" key="4">
    <source>
        <dbReference type="EMBL" id="KAK3329120.1"/>
    </source>
</evidence>
<keyword evidence="1" id="KW-0175">Coiled coil</keyword>
<dbReference type="InterPro" id="IPR027417">
    <property type="entry name" value="P-loop_NTPase"/>
</dbReference>
<dbReference type="SUPFAM" id="SSF52540">
    <property type="entry name" value="P-loop containing nucleoside triphosphate hydrolases"/>
    <property type="match status" value="1"/>
</dbReference>
<evidence type="ECO:0000259" key="3">
    <source>
        <dbReference type="Pfam" id="PF01926"/>
    </source>
</evidence>
<organism evidence="4 5">
    <name type="scientific">Apodospora peruviana</name>
    <dbReference type="NCBI Taxonomy" id="516989"/>
    <lineage>
        <taxon>Eukaryota</taxon>
        <taxon>Fungi</taxon>
        <taxon>Dikarya</taxon>
        <taxon>Ascomycota</taxon>
        <taxon>Pezizomycotina</taxon>
        <taxon>Sordariomycetes</taxon>
        <taxon>Sordariomycetidae</taxon>
        <taxon>Sordariales</taxon>
        <taxon>Lasiosphaeriaceae</taxon>
        <taxon>Apodospora</taxon>
    </lineage>
</organism>
<name>A0AAE0MED2_9PEZI</name>
<dbReference type="Gene3D" id="3.40.50.300">
    <property type="entry name" value="P-loop containing nucleotide triphosphate hydrolases"/>
    <property type="match status" value="1"/>
</dbReference>
<reference evidence="4" key="1">
    <citation type="journal article" date="2023" name="Mol. Phylogenet. Evol.">
        <title>Genome-scale phylogeny and comparative genomics of the fungal order Sordariales.</title>
        <authorList>
            <person name="Hensen N."/>
            <person name="Bonometti L."/>
            <person name="Westerberg I."/>
            <person name="Brannstrom I.O."/>
            <person name="Guillou S."/>
            <person name="Cros-Aarteil S."/>
            <person name="Calhoun S."/>
            <person name="Haridas S."/>
            <person name="Kuo A."/>
            <person name="Mondo S."/>
            <person name="Pangilinan J."/>
            <person name="Riley R."/>
            <person name="LaButti K."/>
            <person name="Andreopoulos B."/>
            <person name="Lipzen A."/>
            <person name="Chen C."/>
            <person name="Yan M."/>
            <person name="Daum C."/>
            <person name="Ng V."/>
            <person name="Clum A."/>
            <person name="Steindorff A."/>
            <person name="Ohm R.A."/>
            <person name="Martin F."/>
            <person name="Silar P."/>
            <person name="Natvig D.O."/>
            <person name="Lalanne C."/>
            <person name="Gautier V."/>
            <person name="Ament-Velasquez S.L."/>
            <person name="Kruys A."/>
            <person name="Hutchinson M.I."/>
            <person name="Powell A.J."/>
            <person name="Barry K."/>
            <person name="Miller A.N."/>
            <person name="Grigoriev I.V."/>
            <person name="Debuchy R."/>
            <person name="Gladieux P."/>
            <person name="Hiltunen Thoren M."/>
            <person name="Johannesson H."/>
        </authorList>
    </citation>
    <scope>NUCLEOTIDE SEQUENCE</scope>
    <source>
        <strain evidence="4">CBS 118394</strain>
    </source>
</reference>
<comment type="caution">
    <text evidence="4">The sequence shown here is derived from an EMBL/GenBank/DDBJ whole genome shotgun (WGS) entry which is preliminary data.</text>
</comment>
<sequence length="365" mass="40184">MGMTGSGKTSFISRLTGQQPHDTGVGHSLASSTVDTACYTAQYDEKRVIRLIDTPGFDDTSRSDADILATIADRLTTLYNARCRLLGIVCLHRITDVRLTGSAIKNFTILQKLCGPQNYDKIVLGTTMWSDAAWSKGGMDTAKVRENRLLEYWTDMFQGRSQMARHDTGDESAWKIISLLVDKSSTSSTVTISDYPLQIQRELVDYKIPLDETEAGRYVRRELLLAKEKLDRELAELQLVVENTAALRNKAASSARRGGGAVMSRKDGPSASGDSFVKQLEGWRQNISRLVLQVFSLHWSPSPRIRHSDKPLRIGSTATLKNFLFGSFSNNNNNNNNNNKLPGATPSSSTATDLAYGDEPAAGVD</sequence>
<proteinExistence type="predicted"/>
<evidence type="ECO:0000256" key="1">
    <source>
        <dbReference type="SAM" id="Coils"/>
    </source>
</evidence>
<protein>
    <recommendedName>
        <fullName evidence="3">G domain-containing protein</fullName>
    </recommendedName>
</protein>
<feature type="coiled-coil region" evidence="1">
    <location>
        <begin position="220"/>
        <end position="247"/>
    </location>
</feature>
<dbReference type="EMBL" id="JAUEDM010000001">
    <property type="protein sequence ID" value="KAK3329120.1"/>
    <property type="molecule type" value="Genomic_DNA"/>
</dbReference>
<dbReference type="GO" id="GO:0005525">
    <property type="term" value="F:GTP binding"/>
    <property type="evidence" value="ECO:0007669"/>
    <property type="project" value="InterPro"/>
</dbReference>
<evidence type="ECO:0000256" key="2">
    <source>
        <dbReference type="SAM" id="MobiDB-lite"/>
    </source>
</evidence>